<evidence type="ECO:0008006" key="3">
    <source>
        <dbReference type="Google" id="ProtNLM"/>
    </source>
</evidence>
<keyword evidence="1" id="KW-0732">Signal</keyword>
<dbReference type="GO" id="GO:0043176">
    <property type="term" value="F:amine binding"/>
    <property type="evidence" value="ECO:0007669"/>
    <property type="project" value="InterPro"/>
</dbReference>
<proteinExistence type="evidence at transcript level"/>
<organism evidence="2">
    <name type="scientific">Amblyomma maculatum</name>
    <name type="common">Gulf Coast tick</name>
    <dbReference type="NCBI Taxonomy" id="34609"/>
    <lineage>
        <taxon>Eukaryota</taxon>
        <taxon>Metazoa</taxon>
        <taxon>Ecdysozoa</taxon>
        <taxon>Arthropoda</taxon>
        <taxon>Chelicerata</taxon>
        <taxon>Arachnida</taxon>
        <taxon>Acari</taxon>
        <taxon>Parasitiformes</taxon>
        <taxon>Ixodida</taxon>
        <taxon>Ixodoidea</taxon>
        <taxon>Ixodidae</taxon>
        <taxon>Amblyomminae</taxon>
        <taxon>Amblyomma</taxon>
    </lineage>
</organism>
<reference evidence="2" key="1">
    <citation type="journal article" date="2011" name="PLoS ONE">
        <title>A deep insight into the sialotranscriptome of the gulf coast tick, Amblyomma maculatum.</title>
        <authorList>
            <person name="Karim S."/>
            <person name="Singh P."/>
            <person name="Ribeiro J.M."/>
        </authorList>
    </citation>
    <scope>NUCLEOTIDE SEQUENCE</scope>
    <source>
        <tissue evidence="2">Salivary gland</tissue>
    </source>
</reference>
<dbReference type="Gene3D" id="2.40.128.20">
    <property type="match status" value="1"/>
</dbReference>
<evidence type="ECO:0000256" key="1">
    <source>
        <dbReference type="SAM" id="SignalP"/>
    </source>
</evidence>
<dbReference type="GO" id="GO:0030682">
    <property type="term" value="P:symbiont-mediated perturbation of host defenses"/>
    <property type="evidence" value="ECO:0007669"/>
    <property type="project" value="InterPro"/>
</dbReference>
<feature type="chain" id="PRO_5003447315" description="Lipocalin/cytosolic fatty-acid binding domain-containing protein" evidence="1">
    <location>
        <begin position="21"/>
        <end position="210"/>
    </location>
</feature>
<name>G3MR65_AMBMU</name>
<sequence length="210" mass="24102">MLIYFPALVLFINMFHEVTAGQPYGETRMDYEKEYFKYQDIIKAFNTSYKQWLYGANFDISQQYEAYKCVNFRKDNVSLTELNFTAHYLKDSLSGSTRFYGKLSMDNNEAYATTSEPRERPNSIEVSSTPGTFPGKHFRLIYSDYKNCSILRVPSEQEGSGCIVLLTIRSVKTGLPRFCNSTYQNACGTQRKFYTVFDGSCKLTENPAGC</sequence>
<accession>G3MR65</accession>
<dbReference type="Pfam" id="PF02098">
    <property type="entry name" value="His_binding"/>
    <property type="match status" value="1"/>
</dbReference>
<dbReference type="SUPFAM" id="SSF50814">
    <property type="entry name" value="Lipocalins"/>
    <property type="match status" value="1"/>
</dbReference>
<dbReference type="InterPro" id="IPR002970">
    <property type="entry name" value="Tick_his-bd"/>
</dbReference>
<dbReference type="InterPro" id="IPR012674">
    <property type="entry name" value="Calycin"/>
</dbReference>
<feature type="signal peptide" evidence="1">
    <location>
        <begin position="1"/>
        <end position="20"/>
    </location>
</feature>
<dbReference type="AlphaFoldDB" id="G3MR65"/>
<evidence type="ECO:0000313" key="2">
    <source>
        <dbReference type="EMBL" id="AEO35983.1"/>
    </source>
</evidence>
<protein>
    <recommendedName>
        <fullName evidence="3">Lipocalin/cytosolic fatty-acid binding domain-containing protein</fullName>
    </recommendedName>
</protein>
<dbReference type="EMBL" id="JO844366">
    <property type="protein sequence ID" value="AEO35983.1"/>
    <property type="molecule type" value="mRNA"/>
</dbReference>